<feature type="domain" description="LysM" evidence="3">
    <location>
        <begin position="620"/>
        <end position="666"/>
    </location>
</feature>
<dbReference type="Proteomes" id="UP001152649">
    <property type="component" value="Unassembled WGS sequence"/>
</dbReference>
<name>A0A9W4JKD8_9EURO</name>
<dbReference type="InterPro" id="IPR052210">
    <property type="entry name" value="LysM1-like"/>
</dbReference>
<feature type="domain" description="LysM" evidence="3">
    <location>
        <begin position="160"/>
        <end position="206"/>
    </location>
</feature>
<dbReference type="Pfam" id="PF01476">
    <property type="entry name" value="LysM"/>
    <property type="match status" value="2"/>
</dbReference>
<keyword evidence="2" id="KW-0843">Virulence</keyword>
<evidence type="ECO:0000259" key="3">
    <source>
        <dbReference type="PROSITE" id="PS51782"/>
    </source>
</evidence>
<proteinExistence type="predicted"/>
<dbReference type="InterPro" id="IPR018392">
    <property type="entry name" value="LysM"/>
</dbReference>
<protein>
    <recommendedName>
        <fullName evidence="3">LysM domain-containing protein</fullName>
    </recommendedName>
</protein>
<keyword evidence="1" id="KW-0147">Chitin-binding</keyword>
<dbReference type="SMART" id="SM00257">
    <property type="entry name" value="LysM"/>
    <property type="match status" value="3"/>
</dbReference>
<evidence type="ECO:0000313" key="5">
    <source>
        <dbReference type="Proteomes" id="UP001152649"/>
    </source>
</evidence>
<feature type="domain" description="LysM" evidence="3">
    <location>
        <begin position="298"/>
        <end position="344"/>
    </location>
</feature>
<dbReference type="GO" id="GO:0008061">
    <property type="term" value="F:chitin binding"/>
    <property type="evidence" value="ECO:0007669"/>
    <property type="project" value="UniProtKB-KW"/>
</dbReference>
<gene>
    <name evidence="4" type="ORF">PSALAMII_LOCUS8166</name>
</gene>
<evidence type="ECO:0000313" key="4">
    <source>
        <dbReference type="EMBL" id="CAG8404771.1"/>
    </source>
</evidence>
<reference evidence="4" key="1">
    <citation type="submission" date="2021-07" db="EMBL/GenBank/DDBJ databases">
        <authorList>
            <person name="Branca A.L. A."/>
        </authorList>
    </citation>
    <scope>NUCLEOTIDE SEQUENCE</scope>
</reference>
<dbReference type="OrthoDB" id="5985073at2759"/>
<dbReference type="PANTHER" id="PTHR34997">
    <property type="entry name" value="AM15"/>
    <property type="match status" value="1"/>
</dbReference>
<keyword evidence="5" id="KW-1185">Reference proteome</keyword>
<dbReference type="EMBL" id="CAJVPG010000421">
    <property type="protein sequence ID" value="CAG8404771.1"/>
    <property type="molecule type" value="Genomic_DNA"/>
</dbReference>
<dbReference type="PROSITE" id="PS51782">
    <property type="entry name" value="LYSM"/>
    <property type="match status" value="3"/>
</dbReference>
<evidence type="ECO:0000256" key="2">
    <source>
        <dbReference type="ARBA" id="ARBA00023026"/>
    </source>
</evidence>
<evidence type="ECO:0000256" key="1">
    <source>
        <dbReference type="ARBA" id="ARBA00022669"/>
    </source>
</evidence>
<dbReference type="PANTHER" id="PTHR34997:SF1">
    <property type="entry name" value="PEPTIDOGLYCAN-BINDING LYSIN DOMAIN"/>
    <property type="match status" value="1"/>
</dbReference>
<sequence>MDEAELALLCVSQCRADLDSLRTTIAGACTGDQDVVTYDDTVYPATFALDNLLNTYDVSCYKDASSGTYCDLILAEWRNETNSTDNHDCEDCTLGPFKLQLESVVGYSDDWAEDFASMTSSCGATDYTWTSPGTYGSTVSTTASTTATSTSATATQSCSSTYTVQTNDTCNSIAATQTVSTYNLMIANSFTIICSNLPDVGNEICIPATCTTTTLLHGNSCDGFMSDWNASMAKVLTWNPIIDDSCDNLHLFVGWTLCAGPTNDWSPNITETATTTSAATAVSLPTNGMTSSNQDCARWYTVGANDDCATISVTAGISLDEFLFLNPEVWTNCTNLWVNYAYCVEPVGSISTYSGWEETAASTIFTKPATTTTTTPTPGPTYTNTLAPGTNTNCEVYRDAINSTSNPLSSFGISTTAWSSLGFNITTCDFWTDSFGTTKDDMISWNPSLNDTGCVLEMGYSYCMLISYDLQLSCQARCLTATAIPWSMERRATVSKAPFSPCRVLFVWLYHCFLIITGVDCDLLLGGEFDYYTITQSELIDMNPWLGTGDCDTALFANLTGENERAVCIGTGAVSSSTALVTSTPMTTVGSSTISTSTPTSPAASSTITAQPGEIDTCNKWHEVVSGDTCYDIASSYDITLDTFYQWNPQLNNACTALWLGYGVCVGVST</sequence>
<dbReference type="SUPFAM" id="SSF54106">
    <property type="entry name" value="LysM domain"/>
    <property type="match status" value="3"/>
</dbReference>
<dbReference type="AlphaFoldDB" id="A0A9W4JKD8"/>
<dbReference type="InterPro" id="IPR036779">
    <property type="entry name" value="LysM_dom_sf"/>
</dbReference>
<accession>A0A9W4JKD8</accession>
<dbReference type="Gene3D" id="3.10.350.10">
    <property type="entry name" value="LysM domain"/>
    <property type="match status" value="4"/>
</dbReference>
<organism evidence="4 5">
    <name type="scientific">Penicillium salamii</name>
    <dbReference type="NCBI Taxonomy" id="1612424"/>
    <lineage>
        <taxon>Eukaryota</taxon>
        <taxon>Fungi</taxon>
        <taxon>Dikarya</taxon>
        <taxon>Ascomycota</taxon>
        <taxon>Pezizomycotina</taxon>
        <taxon>Eurotiomycetes</taxon>
        <taxon>Eurotiomycetidae</taxon>
        <taxon>Eurotiales</taxon>
        <taxon>Aspergillaceae</taxon>
        <taxon>Penicillium</taxon>
    </lineage>
</organism>
<comment type="caution">
    <text evidence="4">The sequence shown here is derived from an EMBL/GenBank/DDBJ whole genome shotgun (WGS) entry which is preliminary data.</text>
</comment>
<dbReference type="CDD" id="cd00118">
    <property type="entry name" value="LysM"/>
    <property type="match status" value="3"/>
</dbReference>